<sequence>MSKNKKTVILLLIAAVLIAVVPLFVLKEAEFGGSDDAGSVMVEEIHGEYEPWFTPVLETALDRELPGEIESLIFCIQTGIGVGIIAFIMGRFVERKKWTDSLGDNAFEVLREKQKS</sequence>
<organism evidence="11 13">
    <name type="scientific">[Ruminococcus] torques</name>
    <dbReference type="NCBI Taxonomy" id="33039"/>
    <lineage>
        <taxon>Bacteria</taxon>
        <taxon>Bacillati</taxon>
        <taxon>Bacillota</taxon>
        <taxon>Clostridia</taxon>
        <taxon>Lachnospirales</taxon>
        <taxon>Lachnospiraceae</taxon>
        <taxon>Mediterraneibacter</taxon>
    </lineage>
</organism>
<keyword evidence="8 10" id="KW-0472">Membrane</keyword>
<keyword evidence="4 10" id="KW-0169">Cobalamin biosynthesis</keyword>
<dbReference type="EMBL" id="RCYR01000001">
    <property type="protein sequence ID" value="RYS82318.1"/>
    <property type="molecule type" value="Genomic_DNA"/>
</dbReference>
<evidence type="ECO:0000256" key="9">
    <source>
        <dbReference type="ARBA" id="ARBA00023285"/>
    </source>
</evidence>
<dbReference type="InterPro" id="IPR003705">
    <property type="entry name" value="CbiN"/>
</dbReference>
<evidence type="ECO:0000313" key="14">
    <source>
        <dbReference type="Proteomes" id="UP000292665"/>
    </source>
</evidence>
<comment type="function">
    <text evidence="10">Part of the energy-coupling factor (ECF) transporter complex CbiMNOQ involved in cobalt import.</text>
</comment>
<dbReference type="PANTHER" id="PTHR38662:SF1">
    <property type="entry name" value="COBALT TRANSPORT PROTEIN CBIN"/>
    <property type="match status" value="1"/>
</dbReference>
<name>A0A174C2I6_9FIRM</name>
<dbReference type="GO" id="GO:0005886">
    <property type="term" value="C:plasma membrane"/>
    <property type="evidence" value="ECO:0007669"/>
    <property type="project" value="UniProtKB-SubCell"/>
</dbReference>
<dbReference type="UniPathway" id="UPA00148"/>
<feature type="transmembrane region" description="Helical" evidence="10">
    <location>
        <begin position="7"/>
        <end position="26"/>
    </location>
</feature>
<evidence type="ECO:0000256" key="6">
    <source>
        <dbReference type="ARBA" id="ARBA00022989"/>
    </source>
</evidence>
<comment type="subcellular location">
    <subcellularLocation>
        <location evidence="10">Cell membrane</location>
        <topology evidence="10">Multi-pass membrane protein</topology>
    </subcellularLocation>
</comment>
<evidence type="ECO:0000313" key="12">
    <source>
        <dbReference type="EMBL" id="RYS82318.1"/>
    </source>
</evidence>
<keyword evidence="6 10" id="KW-1133">Transmembrane helix</keyword>
<gene>
    <name evidence="10 11" type="primary">cbiN</name>
    <name evidence="12" type="ORF">EAI93_01030</name>
    <name evidence="11" type="ORF">ERS852456_01501</name>
</gene>
<evidence type="ECO:0000256" key="2">
    <source>
        <dbReference type="ARBA" id="ARBA00022448"/>
    </source>
</evidence>
<dbReference type="Pfam" id="PF02553">
    <property type="entry name" value="CbiN"/>
    <property type="match status" value="1"/>
</dbReference>
<reference evidence="11 13" key="1">
    <citation type="submission" date="2015-09" db="EMBL/GenBank/DDBJ databases">
        <authorList>
            <consortium name="Pathogen Informatics"/>
        </authorList>
    </citation>
    <scope>NUCLEOTIDE SEQUENCE [LARGE SCALE GENOMIC DNA]</scope>
    <source>
        <strain evidence="11 13">2789STDY5834841</strain>
    </source>
</reference>
<evidence type="ECO:0000256" key="8">
    <source>
        <dbReference type="ARBA" id="ARBA00023136"/>
    </source>
</evidence>
<keyword evidence="1 10" id="KW-0171">Cobalt transport</keyword>
<evidence type="ECO:0000256" key="10">
    <source>
        <dbReference type="HAMAP-Rule" id="MF_00330"/>
    </source>
</evidence>
<evidence type="ECO:0000256" key="1">
    <source>
        <dbReference type="ARBA" id="ARBA00022426"/>
    </source>
</evidence>
<dbReference type="EMBL" id="CYZO01000017">
    <property type="protein sequence ID" value="CUO05936.1"/>
    <property type="molecule type" value="Genomic_DNA"/>
</dbReference>
<evidence type="ECO:0000256" key="5">
    <source>
        <dbReference type="ARBA" id="ARBA00022692"/>
    </source>
</evidence>
<reference evidence="12 14" key="2">
    <citation type="journal article" date="2019" name="Science, e1252229">
        <title>Invertible promoters mediate bacterial phase variation, antibiotic resistance, and host adaptation in the gut.</title>
        <authorList>
            <person name="Jiang X."/>
            <person name="Hall A.B."/>
            <person name="Arthur T.D."/>
            <person name="Plichta D.R."/>
            <person name="Covington C.T."/>
            <person name="Poyet M."/>
            <person name="Crothers J."/>
            <person name="Moses P.L."/>
            <person name="Tolonen A.C."/>
            <person name="Vlamakis H."/>
            <person name="Alm E.J."/>
            <person name="Xavier R.J."/>
        </authorList>
    </citation>
    <scope>NUCLEOTIDE SEQUENCE [LARGE SCALE GENOMIC DNA]</scope>
    <source>
        <strain evidence="14">aa_0143</strain>
        <strain evidence="12">Aa_0143</strain>
    </source>
</reference>
<evidence type="ECO:0000313" key="11">
    <source>
        <dbReference type="EMBL" id="CUO05936.1"/>
    </source>
</evidence>
<dbReference type="HAMAP" id="MF_00330">
    <property type="entry name" value="CbiN"/>
    <property type="match status" value="1"/>
</dbReference>
<evidence type="ECO:0000256" key="7">
    <source>
        <dbReference type="ARBA" id="ARBA00023065"/>
    </source>
</evidence>
<comment type="subunit">
    <text evidence="10">Forms an energy-coupling factor (ECF) transporter complex composed of an ATP-binding protein (A component, CbiO), a transmembrane protein (T component, CbiQ) and 2 possible substrate-capture proteins (S components, CbiM and CbiN) of unknown stoichimetry.</text>
</comment>
<dbReference type="AlphaFoldDB" id="A0A174C2I6"/>
<proteinExistence type="inferred from homology"/>
<keyword evidence="3 10" id="KW-1003">Cell membrane</keyword>
<dbReference type="PANTHER" id="PTHR38662">
    <property type="entry name" value="COBALT TRANSPORT PROTEIN CBIN"/>
    <property type="match status" value="1"/>
</dbReference>
<keyword evidence="2 10" id="KW-0813">Transport</keyword>
<dbReference type="RefSeq" id="WP_004845488.1">
    <property type="nucleotide sequence ID" value="NZ_AP028249.1"/>
</dbReference>
<dbReference type="Proteomes" id="UP000292665">
    <property type="component" value="Unassembled WGS sequence"/>
</dbReference>
<comment type="pathway">
    <text evidence="10">Cofactor biosynthesis; adenosylcobalamin biosynthesis.</text>
</comment>
<keyword evidence="9 10" id="KW-0170">Cobalt</keyword>
<dbReference type="GeneID" id="97329210"/>
<dbReference type="GO" id="GO:0009236">
    <property type="term" value="P:cobalamin biosynthetic process"/>
    <property type="evidence" value="ECO:0007669"/>
    <property type="project" value="UniProtKB-UniRule"/>
</dbReference>
<evidence type="ECO:0000313" key="13">
    <source>
        <dbReference type="Proteomes" id="UP000095787"/>
    </source>
</evidence>
<accession>A0A174C2I6</accession>
<protein>
    <recommendedName>
        <fullName evidence="10">Cobalt transport protein CbiN</fullName>
    </recommendedName>
    <alternativeName>
        <fullName evidence="10">Energy-coupling factor transporter probable substrate-capture protein CbiN</fullName>
        <shortName evidence="10">ECF transporter S component CbiN</shortName>
    </alternativeName>
</protein>
<keyword evidence="5 10" id="KW-0812">Transmembrane</keyword>
<feature type="transmembrane region" description="Helical" evidence="10">
    <location>
        <begin position="71"/>
        <end position="93"/>
    </location>
</feature>
<evidence type="ECO:0000256" key="3">
    <source>
        <dbReference type="ARBA" id="ARBA00022475"/>
    </source>
</evidence>
<keyword evidence="7 10" id="KW-0406">Ion transport</keyword>
<evidence type="ECO:0000256" key="4">
    <source>
        <dbReference type="ARBA" id="ARBA00022573"/>
    </source>
</evidence>
<comment type="similarity">
    <text evidence="10">Belongs to the CbiN family.</text>
</comment>
<dbReference type="Proteomes" id="UP000095787">
    <property type="component" value="Unassembled WGS sequence"/>
</dbReference>
<dbReference type="GO" id="GO:0015087">
    <property type="term" value="F:cobalt ion transmembrane transporter activity"/>
    <property type="evidence" value="ECO:0007669"/>
    <property type="project" value="UniProtKB-UniRule"/>
</dbReference>